<dbReference type="RefSeq" id="WP_218038311.1">
    <property type="nucleotide sequence ID" value="NZ_BAAAHM010000023.1"/>
</dbReference>
<reference evidence="1 2" key="1">
    <citation type="submission" date="2019-10" db="EMBL/GenBank/DDBJ databases">
        <title>Whole genome shotgun sequence of Acrocarpospora pleiomorpha NBRC 16267.</title>
        <authorList>
            <person name="Ichikawa N."/>
            <person name="Kimura A."/>
            <person name="Kitahashi Y."/>
            <person name="Komaki H."/>
            <person name="Oguchi A."/>
        </authorList>
    </citation>
    <scope>NUCLEOTIDE SEQUENCE [LARGE SCALE GENOMIC DNA]</scope>
    <source>
        <strain evidence="1 2">NBRC 16267</strain>
    </source>
</reference>
<protein>
    <submittedName>
        <fullName evidence="1">Uncharacterized protein</fullName>
    </submittedName>
</protein>
<name>A0A5M3XNU7_9ACTN</name>
<evidence type="ECO:0000313" key="2">
    <source>
        <dbReference type="Proteomes" id="UP000377595"/>
    </source>
</evidence>
<accession>A0A5M3XNU7</accession>
<proteinExistence type="predicted"/>
<gene>
    <name evidence="1" type="ORF">Aple_027940</name>
</gene>
<keyword evidence="2" id="KW-1185">Reference proteome</keyword>
<organism evidence="1 2">
    <name type="scientific">Acrocarpospora pleiomorpha</name>
    <dbReference type="NCBI Taxonomy" id="90975"/>
    <lineage>
        <taxon>Bacteria</taxon>
        <taxon>Bacillati</taxon>
        <taxon>Actinomycetota</taxon>
        <taxon>Actinomycetes</taxon>
        <taxon>Streptosporangiales</taxon>
        <taxon>Streptosporangiaceae</taxon>
        <taxon>Acrocarpospora</taxon>
    </lineage>
</organism>
<dbReference type="Proteomes" id="UP000377595">
    <property type="component" value="Unassembled WGS sequence"/>
</dbReference>
<evidence type="ECO:0000313" key="1">
    <source>
        <dbReference type="EMBL" id="GES19898.1"/>
    </source>
</evidence>
<sequence>MIDALGADDLSTSTVRGLHFGGPVTEGEPTGNELAAAEITDLAGETV</sequence>
<comment type="caution">
    <text evidence="1">The sequence shown here is derived from an EMBL/GenBank/DDBJ whole genome shotgun (WGS) entry which is preliminary data.</text>
</comment>
<dbReference type="AlphaFoldDB" id="A0A5M3XNU7"/>
<dbReference type="EMBL" id="BLAF01000013">
    <property type="protein sequence ID" value="GES19898.1"/>
    <property type="molecule type" value="Genomic_DNA"/>
</dbReference>